<dbReference type="Proteomes" id="UP000612585">
    <property type="component" value="Unassembled WGS sequence"/>
</dbReference>
<sequence length="222" mass="24105">MTKPVTLHNGYYLIYTKAWLDQRTGAHQVEHSAQLQEFVLCDVFDDYRPSLDMAARMRLWCAAHGYPVGAGGVIEHDAACLTKPVTIVLATVPAEVPAEAGVPRQALALVSINGASPDVYADRTTDEGYWLDATSIALSCSGGHAWTWDGDRYLHTADGAETDVSTLFGRDASVISRCHDCEAFDDGGTEQMCPCPGFAVYCPACGERCQVTLPEVPVFEER</sequence>
<gene>
    <name evidence="1" type="ORF">Vau01_095820</name>
</gene>
<accession>A0A8J4E5A1</accession>
<proteinExistence type="predicted"/>
<dbReference type="EMBL" id="BOPG01000075">
    <property type="protein sequence ID" value="GIJ62066.1"/>
    <property type="molecule type" value="Genomic_DNA"/>
</dbReference>
<keyword evidence="2" id="KW-1185">Reference proteome</keyword>
<reference evidence="1" key="1">
    <citation type="submission" date="2021-01" db="EMBL/GenBank/DDBJ databases">
        <title>Whole genome shotgun sequence of Virgisporangium aurantiacum NBRC 16421.</title>
        <authorList>
            <person name="Komaki H."/>
            <person name="Tamura T."/>
        </authorList>
    </citation>
    <scope>NUCLEOTIDE SEQUENCE</scope>
    <source>
        <strain evidence="1">NBRC 16421</strain>
    </source>
</reference>
<dbReference type="AlphaFoldDB" id="A0A8J4E5A1"/>
<evidence type="ECO:0000313" key="2">
    <source>
        <dbReference type="Proteomes" id="UP000612585"/>
    </source>
</evidence>
<evidence type="ECO:0000313" key="1">
    <source>
        <dbReference type="EMBL" id="GIJ62066.1"/>
    </source>
</evidence>
<comment type="caution">
    <text evidence="1">The sequence shown here is derived from an EMBL/GenBank/DDBJ whole genome shotgun (WGS) entry which is preliminary data.</text>
</comment>
<name>A0A8J4E5A1_9ACTN</name>
<organism evidence="1 2">
    <name type="scientific">Virgisporangium aurantiacum</name>
    <dbReference type="NCBI Taxonomy" id="175570"/>
    <lineage>
        <taxon>Bacteria</taxon>
        <taxon>Bacillati</taxon>
        <taxon>Actinomycetota</taxon>
        <taxon>Actinomycetes</taxon>
        <taxon>Micromonosporales</taxon>
        <taxon>Micromonosporaceae</taxon>
        <taxon>Virgisporangium</taxon>
    </lineage>
</organism>
<protein>
    <submittedName>
        <fullName evidence="1">Uncharacterized protein</fullName>
    </submittedName>
</protein>
<dbReference type="RefSeq" id="WP_204007464.1">
    <property type="nucleotide sequence ID" value="NZ_BOPG01000075.1"/>
</dbReference>